<dbReference type="Gene3D" id="3.40.50.620">
    <property type="entry name" value="HUPs"/>
    <property type="match status" value="1"/>
</dbReference>
<evidence type="ECO:0000313" key="6">
    <source>
        <dbReference type="Proteomes" id="UP001295423"/>
    </source>
</evidence>
<evidence type="ECO:0000256" key="2">
    <source>
        <dbReference type="ARBA" id="ARBA00005817"/>
    </source>
</evidence>
<feature type="compositionally biased region" description="Basic and acidic residues" evidence="3">
    <location>
        <begin position="201"/>
        <end position="215"/>
    </location>
</feature>
<dbReference type="GO" id="GO:0033539">
    <property type="term" value="P:fatty acid beta-oxidation using acyl-CoA dehydrogenase"/>
    <property type="evidence" value="ECO:0007669"/>
    <property type="project" value="TreeGrafter"/>
</dbReference>
<name>A0AAD2CCJ2_9STRA</name>
<evidence type="ECO:0000256" key="1">
    <source>
        <dbReference type="ARBA" id="ARBA00004305"/>
    </source>
</evidence>
<accession>A0AAD2CCJ2</accession>
<dbReference type="Pfam" id="PF01012">
    <property type="entry name" value="ETF"/>
    <property type="match status" value="1"/>
</dbReference>
<dbReference type="EMBL" id="CAKOGP040000036">
    <property type="protein sequence ID" value="CAJ1928226.1"/>
    <property type="molecule type" value="Genomic_DNA"/>
</dbReference>
<dbReference type="GO" id="GO:0005759">
    <property type="term" value="C:mitochondrial matrix"/>
    <property type="evidence" value="ECO:0007669"/>
    <property type="project" value="UniProtKB-SubCell"/>
</dbReference>
<dbReference type="GO" id="GO:0009055">
    <property type="term" value="F:electron transfer activity"/>
    <property type="evidence" value="ECO:0007669"/>
    <property type="project" value="InterPro"/>
</dbReference>
<evidence type="ECO:0000256" key="3">
    <source>
        <dbReference type="SAM" id="MobiDB-lite"/>
    </source>
</evidence>
<feature type="region of interest" description="Disordered" evidence="3">
    <location>
        <begin position="166"/>
        <end position="239"/>
    </location>
</feature>
<reference evidence="5" key="1">
    <citation type="submission" date="2023-08" db="EMBL/GenBank/DDBJ databases">
        <authorList>
            <person name="Audoor S."/>
            <person name="Bilcke G."/>
        </authorList>
    </citation>
    <scope>NUCLEOTIDE SEQUENCE</scope>
</reference>
<dbReference type="PANTHER" id="PTHR43153">
    <property type="entry name" value="ELECTRON TRANSFER FLAVOPROTEIN ALPHA"/>
    <property type="match status" value="1"/>
</dbReference>
<protein>
    <recommendedName>
        <fullName evidence="4">Electron transfer flavoprotein alpha/beta-subunit N-terminal domain-containing protein</fullName>
    </recommendedName>
</protein>
<dbReference type="InterPro" id="IPR014730">
    <property type="entry name" value="ETF_a/b_N"/>
</dbReference>
<dbReference type="SMART" id="SM00893">
    <property type="entry name" value="ETF"/>
    <property type="match status" value="1"/>
</dbReference>
<organism evidence="5 6">
    <name type="scientific">Cylindrotheca closterium</name>
    <dbReference type="NCBI Taxonomy" id="2856"/>
    <lineage>
        <taxon>Eukaryota</taxon>
        <taxon>Sar</taxon>
        <taxon>Stramenopiles</taxon>
        <taxon>Ochrophyta</taxon>
        <taxon>Bacillariophyta</taxon>
        <taxon>Bacillariophyceae</taxon>
        <taxon>Bacillariophycidae</taxon>
        <taxon>Bacillariales</taxon>
        <taxon>Bacillariaceae</taxon>
        <taxon>Cylindrotheca</taxon>
    </lineage>
</organism>
<evidence type="ECO:0000259" key="4">
    <source>
        <dbReference type="SMART" id="SM00893"/>
    </source>
</evidence>
<feature type="compositionally biased region" description="Polar residues" evidence="3">
    <location>
        <begin position="222"/>
        <end position="231"/>
    </location>
</feature>
<dbReference type="PANTHER" id="PTHR43153:SF1">
    <property type="entry name" value="ELECTRON TRANSFER FLAVOPROTEIN SUBUNIT ALPHA, MITOCHONDRIAL"/>
    <property type="match status" value="1"/>
</dbReference>
<gene>
    <name evidence="5" type="ORF">CYCCA115_LOCUS1422</name>
</gene>
<dbReference type="InterPro" id="IPR014729">
    <property type="entry name" value="Rossmann-like_a/b/a_fold"/>
</dbReference>
<dbReference type="InterPro" id="IPR001308">
    <property type="entry name" value="ETF_a/FixB"/>
</dbReference>
<comment type="similarity">
    <text evidence="2">Belongs to the ETF alpha-subunit/FixB family.</text>
</comment>
<sequence length="323" mass="36026">MLDFHLGSVRALERQRQFRSNPSAVTAAQYFGQNIELLVVEGVSKVYHVPLEATLAESVALAIESVASVNDCSVVLGTSTKFSSTVIPRAAALLGVSPITDILEILDDNTFVRFKHADNVLEKVPIEDPTKRKVLSIRPTSFDKAPLTAVGEVAVTDVKPIIQRHMPAPQNAQNEDDSTADDGLATLRNDDDTNNKNYYEGNRKPIKRTDSKDDDTISTSSGRSSQETTDSIPPYDDKTLGDYITNEDEWFKDDITDKQKRLSTSLLIEGLKENEDFVKATQKYLKIDLARFLNDAPYQSKRVAGIDYDIKDSHMLYKYTNET</sequence>
<comment type="subcellular location">
    <subcellularLocation>
        <location evidence="1">Mitochondrion matrix</location>
    </subcellularLocation>
</comment>
<proteinExistence type="inferred from homology"/>
<dbReference type="GO" id="GO:0050660">
    <property type="term" value="F:flavin adenine dinucleotide binding"/>
    <property type="evidence" value="ECO:0007669"/>
    <property type="project" value="InterPro"/>
</dbReference>
<comment type="caution">
    <text evidence="5">The sequence shown here is derived from an EMBL/GenBank/DDBJ whole genome shotgun (WGS) entry which is preliminary data.</text>
</comment>
<keyword evidence="6" id="KW-1185">Reference proteome</keyword>
<dbReference type="Proteomes" id="UP001295423">
    <property type="component" value="Unassembled WGS sequence"/>
</dbReference>
<feature type="domain" description="Electron transfer flavoprotein alpha/beta-subunit N-terminal" evidence="4">
    <location>
        <begin position="9"/>
        <end position="165"/>
    </location>
</feature>
<evidence type="ECO:0000313" key="5">
    <source>
        <dbReference type="EMBL" id="CAJ1928226.1"/>
    </source>
</evidence>
<dbReference type="SUPFAM" id="SSF52402">
    <property type="entry name" value="Adenine nucleotide alpha hydrolases-like"/>
    <property type="match status" value="1"/>
</dbReference>
<dbReference type="AlphaFoldDB" id="A0AAD2CCJ2"/>